<evidence type="ECO:0000256" key="3">
    <source>
        <dbReference type="ARBA" id="ARBA00009014"/>
    </source>
</evidence>
<sequence>MHSIAIFGGTFDPVHNGHIETSITLQNYYQFNSYYFLPCKIPAIKPPAHASNEQRIEMLKLAIKKLPEFSIDLREINRDSPSYMVDTLQSFRKDYPHASISLIIGYDSFLSLPQWYQWNQIIELANLVVINREHYKRTPVPEALAHLIAANKNCSKKELLNSESGIICFFDAGDYAISSTDIRNKLKQNLDVNKELPKEVYEYIKLWALYQ</sequence>
<dbReference type="Proteomes" id="UP000054985">
    <property type="component" value="Unassembled WGS sequence"/>
</dbReference>
<accession>A0A378JWD3</accession>
<dbReference type="GO" id="GO:0009435">
    <property type="term" value="P:NAD+ biosynthetic process"/>
    <property type="evidence" value="ECO:0007669"/>
    <property type="project" value="UniProtKB-UniRule"/>
</dbReference>
<evidence type="ECO:0000256" key="2">
    <source>
        <dbReference type="ARBA" id="ARBA00005019"/>
    </source>
</evidence>
<dbReference type="InterPro" id="IPR014729">
    <property type="entry name" value="Rossmann-like_a/b/a_fold"/>
</dbReference>
<dbReference type="InterPro" id="IPR004821">
    <property type="entry name" value="Cyt_trans-like"/>
</dbReference>
<evidence type="ECO:0000256" key="10">
    <source>
        <dbReference type="ARBA" id="ARBA00048721"/>
    </source>
</evidence>
<evidence type="ECO:0000313" key="13">
    <source>
        <dbReference type="EMBL" id="KTD34161.1"/>
    </source>
</evidence>
<dbReference type="OrthoDB" id="5295945at2"/>
<dbReference type="SUPFAM" id="SSF52374">
    <property type="entry name" value="Nucleotidylyl transferase"/>
    <property type="match status" value="1"/>
</dbReference>
<dbReference type="AlphaFoldDB" id="A0A378JWD3"/>
<evidence type="ECO:0000256" key="9">
    <source>
        <dbReference type="ARBA" id="ARBA00023027"/>
    </source>
</evidence>
<evidence type="ECO:0000256" key="1">
    <source>
        <dbReference type="ARBA" id="ARBA00002324"/>
    </source>
</evidence>
<keyword evidence="15" id="KW-1185">Reference proteome</keyword>
<dbReference type="NCBIfam" id="TIGR00125">
    <property type="entry name" value="cyt_tran_rel"/>
    <property type="match status" value="1"/>
</dbReference>
<evidence type="ECO:0000259" key="12">
    <source>
        <dbReference type="Pfam" id="PF01467"/>
    </source>
</evidence>
<dbReference type="UniPathway" id="UPA00253">
    <property type="reaction ID" value="UER00332"/>
</dbReference>
<dbReference type="GO" id="GO:0004515">
    <property type="term" value="F:nicotinate-nucleotide adenylyltransferase activity"/>
    <property type="evidence" value="ECO:0007669"/>
    <property type="project" value="UniProtKB-UniRule"/>
</dbReference>
<proteinExistence type="inferred from homology"/>
<dbReference type="Pfam" id="PF01467">
    <property type="entry name" value="CTP_transf_like"/>
    <property type="match status" value="1"/>
</dbReference>
<keyword evidence="6 11" id="KW-0548">Nucleotidyltransferase</keyword>
<dbReference type="CDD" id="cd02165">
    <property type="entry name" value="NMNAT"/>
    <property type="match status" value="1"/>
</dbReference>
<keyword evidence="5 11" id="KW-0808">Transferase</keyword>
<dbReference type="GO" id="GO:0005524">
    <property type="term" value="F:ATP binding"/>
    <property type="evidence" value="ECO:0007669"/>
    <property type="project" value="UniProtKB-KW"/>
</dbReference>
<keyword evidence="8 11" id="KW-0067">ATP-binding</keyword>
<evidence type="ECO:0000313" key="15">
    <source>
        <dbReference type="Proteomes" id="UP000054985"/>
    </source>
</evidence>
<evidence type="ECO:0000256" key="6">
    <source>
        <dbReference type="ARBA" id="ARBA00022695"/>
    </source>
</evidence>
<dbReference type="RefSeq" id="WP_028384458.1">
    <property type="nucleotide sequence ID" value="NZ_CAAAJG010000001.1"/>
</dbReference>
<evidence type="ECO:0000256" key="5">
    <source>
        <dbReference type="ARBA" id="ARBA00022679"/>
    </source>
</evidence>
<protein>
    <recommendedName>
        <fullName evidence="11">Probable nicotinate-nucleotide adenylyltransferase</fullName>
        <ecNumber evidence="11">2.7.7.18</ecNumber>
    </recommendedName>
    <alternativeName>
        <fullName evidence="11">Deamido-NAD(+) diphosphorylase</fullName>
    </alternativeName>
    <alternativeName>
        <fullName evidence="11">Deamido-NAD(+) pyrophosphorylase</fullName>
    </alternativeName>
    <alternativeName>
        <fullName evidence="11">Nicotinate mononucleotide adenylyltransferase</fullName>
        <shortName evidence="11">NaMN adenylyltransferase</shortName>
    </alternativeName>
</protein>
<dbReference type="PANTHER" id="PTHR39321:SF3">
    <property type="entry name" value="PHOSPHOPANTETHEINE ADENYLYLTRANSFERASE"/>
    <property type="match status" value="1"/>
</dbReference>
<dbReference type="EC" id="2.7.7.18" evidence="11"/>
<comment type="catalytic activity">
    <reaction evidence="10 11">
        <text>nicotinate beta-D-ribonucleotide + ATP + H(+) = deamido-NAD(+) + diphosphate</text>
        <dbReference type="Rhea" id="RHEA:22860"/>
        <dbReference type="ChEBI" id="CHEBI:15378"/>
        <dbReference type="ChEBI" id="CHEBI:30616"/>
        <dbReference type="ChEBI" id="CHEBI:33019"/>
        <dbReference type="ChEBI" id="CHEBI:57502"/>
        <dbReference type="ChEBI" id="CHEBI:58437"/>
        <dbReference type="EC" id="2.7.7.18"/>
    </reaction>
</comment>
<feature type="domain" description="Cytidyltransferase-like" evidence="12">
    <location>
        <begin position="6"/>
        <end position="184"/>
    </location>
</feature>
<dbReference type="InterPro" id="IPR005248">
    <property type="entry name" value="NadD/NMNAT"/>
</dbReference>
<dbReference type="STRING" id="39962.Lmor_1558"/>
<evidence type="ECO:0000256" key="8">
    <source>
        <dbReference type="ARBA" id="ARBA00022840"/>
    </source>
</evidence>
<dbReference type="Proteomes" id="UP000254040">
    <property type="component" value="Unassembled WGS sequence"/>
</dbReference>
<evidence type="ECO:0000256" key="4">
    <source>
        <dbReference type="ARBA" id="ARBA00022642"/>
    </source>
</evidence>
<dbReference type="NCBIfam" id="NF000839">
    <property type="entry name" value="PRK00071.1-1"/>
    <property type="match status" value="1"/>
</dbReference>
<dbReference type="PANTHER" id="PTHR39321">
    <property type="entry name" value="NICOTINATE-NUCLEOTIDE ADENYLYLTRANSFERASE-RELATED"/>
    <property type="match status" value="1"/>
</dbReference>
<dbReference type="HAMAP" id="MF_00244">
    <property type="entry name" value="NaMN_adenylyltr"/>
    <property type="match status" value="1"/>
</dbReference>
<comment type="function">
    <text evidence="1 11">Catalyzes the reversible adenylation of nicotinate mononucleotide (NaMN) to nicotinic acid adenine dinucleotide (NaAD).</text>
</comment>
<comment type="pathway">
    <text evidence="2 11">Cofactor biosynthesis; NAD(+) biosynthesis; deamido-NAD(+) from nicotinate D-ribonucleotide: step 1/1.</text>
</comment>
<keyword evidence="7 11" id="KW-0547">Nucleotide-binding</keyword>
<dbReference type="EMBL" id="UGOG01000001">
    <property type="protein sequence ID" value="STX62963.1"/>
    <property type="molecule type" value="Genomic_DNA"/>
</dbReference>
<name>A0A378JWD3_9GAMM</name>
<evidence type="ECO:0000256" key="11">
    <source>
        <dbReference type="HAMAP-Rule" id="MF_00244"/>
    </source>
</evidence>
<evidence type="ECO:0000313" key="16">
    <source>
        <dbReference type="Proteomes" id="UP000254040"/>
    </source>
</evidence>
<reference evidence="14 16" key="2">
    <citation type="submission" date="2018-06" db="EMBL/GenBank/DDBJ databases">
        <authorList>
            <consortium name="Pathogen Informatics"/>
            <person name="Doyle S."/>
        </authorList>
    </citation>
    <scope>NUCLEOTIDE SEQUENCE [LARGE SCALE GENOMIC DNA]</scope>
    <source>
        <strain evidence="14 16">NCTC12239</strain>
    </source>
</reference>
<evidence type="ECO:0000256" key="7">
    <source>
        <dbReference type="ARBA" id="ARBA00022741"/>
    </source>
</evidence>
<keyword evidence="9 11" id="KW-0520">NAD</keyword>
<dbReference type="NCBIfam" id="TIGR00482">
    <property type="entry name" value="nicotinate (nicotinamide) nucleotide adenylyltransferase"/>
    <property type="match status" value="1"/>
</dbReference>
<evidence type="ECO:0000313" key="14">
    <source>
        <dbReference type="EMBL" id="STX62963.1"/>
    </source>
</evidence>
<comment type="similarity">
    <text evidence="3 11">Belongs to the NadD family.</text>
</comment>
<dbReference type="Gene3D" id="3.40.50.620">
    <property type="entry name" value="HUPs"/>
    <property type="match status" value="1"/>
</dbReference>
<reference evidence="13 15" key="1">
    <citation type="submission" date="2015-11" db="EMBL/GenBank/DDBJ databases">
        <title>Genomic analysis of 38 Legionella species identifies large and diverse effector repertoires.</title>
        <authorList>
            <person name="Burstein D."/>
            <person name="Amaro F."/>
            <person name="Zusman T."/>
            <person name="Lifshitz Z."/>
            <person name="Cohen O."/>
            <person name="Gilbert J.A."/>
            <person name="Pupko T."/>
            <person name="Shuman H.A."/>
            <person name="Segal G."/>
        </authorList>
    </citation>
    <scope>NUCLEOTIDE SEQUENCE [LARGE SCALE GENOMIC DNA]</scope>
    <source>
        <strain evidence="13 15">ATCC 43877</strain>
    </source>
</reference>
<gene>
    <name evidence="11 14" type="primary">nadD</name>
    <name evidence="13" type="ORF">Lmor_1558</name>
    <name evidence="14" type="ORF">NCTC12239_01902</name>
</gene>
<dbReference type="EMBL" id="LNYN01000020">
    <property type="protein sequence ID" value="KTD34161.1"/>
    <property type="molecule type" value="Genomic_DNA"/>
</dbReference>
<keyword evidence="4 11" id="KW-0662">Pyridine nucleotide biosynthesis</keyword>
<organism evidence="14 16">
    <name type="scientific">Legionella moravica</name>
    <dbReference type="NCBI Taxonomy" id="39962"/>
    <lineage>
        <taxon>Bacteria</taxon>
        <taxon>Pseudomonadati</taxon>
        <taxon>Pseudomonadota</taxon>
        <taxon>Gammaproteobacteria</taxon>
        <taxon>Legionellales</taxon>
        <taxon>Legionellaceae</taxon>
        <taxon>Legionella</taxon>
    </lineage>
</organism>